<keyword evidence="6 13" id="KW-0812">Transmembrane</keyword>
<comment type="similarity">
    <text evidence="11">Belongs to the monovalent cation:proton antiporter 2 (CPA2) transporter (TC 2.A.37) family. CHX (TC 2.A.37.4) subfamily.</text>
</comment>
<evidence type="ECO:0000256" key="5">
    <source>
        <dbReference type="ARBA" id="ARBA00022538"/>
    </source>
</evidence>
<evidence type="ECO:0000256" key="11">
    <source>
        <dbReference type="ARBA" id="ARBA00038341"/>
    </source>
</evidence>
<evidence type="ECO:0000256" key="10">
    <source>
        <dbReference type="ARBA" id="ARBA00023136"/>
    </source>
</evidence>
<evidence type="ECO:0000256" key="13">
    <source>
        <dbReference type="SAM" id="Phobius"/>
    </source>
</evidence>
<evidence type="ECO:0000313" key="18">
    <source>
        <dbReference type="Proteomes" id="UP000652761"/>
    </source>
</evidence>
<dbReference type="InterPro" id="IPR050794">
    <property type="entry name" value="CPA2_transporter"/>
</dbReference>
<evidence type="ECO:0000259" key="16">
    <source>
        <dbReference type="Pfam" id="PF23259"/>
    </source>
</evidence>
<evidence type="ECO:0000256" key="7">
    <source>
        <dbReference type="ARBA" id="ARBA00022958"/>
    </source>
</evidence>
<organism evidence="17 18">
    <name type="scientific">Colocasia esculenta</name>
    <name type="common">Wild taro</name>
    <name type="synonym">Arum esculentum</name>
    <dbReference type="NCBI Taxonomy" id="4460"/>
    <lineage>
        <taxon>Eukaryota</taxon>
        <taxon>Viridiplantae</taxon>
        <taxon>Streptophyta</taxon>
        <taxon>Embryophyta</taxon>
        <taxon>Tracheophyta</taxon>
        <taxon>Spermatophyta</taxon>
        <taxon>Magnoliopsida</taxon>
        <taxon>Liliopsida</taxon>
        <taxon>Araceae</taxon>
        <taxon>Aroideae</taxon>
        <taxon>Colocasieae</taxon>
        <taxon>Colocasia</taxon>
    </lineage>
</organism>
<evidence type="ECO:0000256" key="3">
    <source>
        <dbReference type="ARBA" id="ARBA00004141"/>
    </source>
</evidence>
<dbReference type="AlphaFoldDB" id="A0A843XAH9"/>
<evidence type="ECO:0000256" key="2">
    <source>
        <dbReference type="ARBA" id="ARBA00004119"/>
    </source>
</evidence>
<evidence type="ECO:0000259" key="15">
    <source>
        <dbReference type="Pfam" id="PF23256"/>
    </source>
</evidence>
<name>A0A843XAH9_COLES</name>
<feature type="domain" description="Cation/H+ exchanger transmembrane" evidence="14">
    <location>
        <begin position="55"/>
        <end position="435"/>
    </location>
</feature>
<evidence type="ECO:0000256" key="12">
    <source>
        <dbReference type="SAM" id="MobiDB-lite"/>
    </source>
</evidence>
<dbReference type="OrthoDB" id="2687058at2759"/>
<dbReference type="InterPro" id="IPR057290">
    <property type="entry name" value="CHX17_C"/>
</dbReference>
<dbReference type="GO" id="GO:0015297">
    <property type="term" value="F:antiporter activity"/>
    <property type="evidence" value="ECO:0007669"/>
    <property type="project" value="InterPro"/>
</dbReference>
<feature type="domain" description="Cation/H(+) antiporter central" evidence="15">
    <location>
        <begin position="491"/>
        <end position="647"/>
    </location>
</feature>
<dbReference type="Proteomes" id="UP000652761">
    <property type="component" value="Unassembled WGS sequence"/>
</dbReference>
<dbReference type="Gene3D" id="3.40.50.12370">
    <property type="match status" value="1"/>
</dbReference>
<evidence type="ECO:0000256" key="9">
    <source>
        <dbReference type="ARBA" id="ARBA00023065"/>
    </source>
</evidence>
<dbReference type="Pfam" id="PF23256">
    <property type="entry name" value="CHX17_2nd"/>
    <property type="match status" value="1"/>
</dbReference>
<keyword evidence="4" id="KW-0813">Transport</keyword>
<evidence type="ECO:0000256" key="8">
    <source>
        <dbReference type="ARBA" id="ARBA00022989"/>
    </source>
</evidence>
<comment type="caution">
    <text evidence="17">The sequence shown here is derived from an EMBL/GenBank/DDBJ whole genome shotgun (WGS) entry which is preliminary data.</text>
</comment>
<accession>A0A843XAH9</accession>
<keyword evidence="9" id="KW-0406">Ion transport</keyword>
<dbReference type="PANTHER" id="PTHR32468:SF164">
    <property type="entry name" value="OS05G0485000 PROTEIN"/>
    <property type="match status" value="1"/>
</dbReference>
<dbReference type="Pfam" id="PF23259">
    <property type="entry name" value="CHX17_C"/>
    <property type="match status" value="1"/>
</dbReference>
<keyword evidence="7" id="KW-0630">Potassium</keyword>
<evidence type="ECO:0000256" key="4">
    <source>
        <dbReference type="ARBA" id="ARBA00022448"/>
    </source>
</evidence>
<dbReference type="Pfam" id="PF00999">
    <property type="entry name" value="Na_H_Exchanger"/>
    <property type="match status" value="1"/>
</dbReference>
<dbReference type="InterPro" id="IPR038770">
    <property type="entry name" value="Na+/solute_symporter_sf"/>
</dbReference>
<dbReference type="GO" id="GO:0009941">
    <property type="term" value="C:chloroplast envelope"/>
    <property type="evidence" value="ECO:0007669"/>
    <property type="project" value="UniProtKB-SubCell"/>
</dbReference>
<dbReference type="EMBL" id="NMUH01006957">
    <property type="protein sequence ID" value="MQM16336.1"/>
    <property type="molecule type" value="Genomic_DNA"/>
</dbReference>
<proteinExistence type="inferred from homology"/>
<evidence type="ECO:0000259" key="14">
    <source>
        <dbReference type="Pfam" id="PF00999"/>
    </source>
</evidence>
<evidence type="ECO:0000313" key="17">
    <source>
        <dbReference type="EMBL" id="MQM16336.1"/>
    </source>
</evidence>
<dbReference type="GO" id="GO:0012505">
    <property type="term" value="C:endomembrane system"/>
    <property type="evidence" value="ECO:0007669"/>
    <property type="project" value="TreeGrafter"/>
</dbReference>
<feature type="transmembrane region" description="Helical" evidence="13">
    <location>
        <begin position="324"/>
        <end position="341"/>
    </location>
</feature>
<feature type="transmembrane region" description="Helical" evidence="13">
    <location>
        <begin position="274"/>
        <end position="304"/>
    </location>
</feature>
<feature type="transmembrane region" description="Helical" evidence="13">
    <location>
        <begin position="109"/>
        <end position="129"/>
    </location>
</feature>
<keyword evidence="5" id="KW-0633">Potassium transport</keyword>
<feature type="transmembrane region" description="Helical" evidence="13">
    <location>
        <begin position="40"/>
        <end position="59"/>
    </location>
</feature>
<evidence type="ECO:0000256" key="6">
    <source>
        <dbReference type="ARBA" id="ARBA00022692"/>
    </source>
</evidence>
<feature type="transmembrane region" description="Helical" evidence="13">
    <location>
        <begin position="71"/>
        <end position="89"/>
    </location>
</feature>
<gene>
    <name evidence="17" type="ORF">Taro_049291</name>
</gene>
<dbReference type="GO" id="GO:1902600">
    <property type="term" value="P:proton transmembrane transport"/>
    <property type="evidence" value="ECO:0007669"/>
    <property type="project" value="InterPro"/>
</dbReference>
<protein>
    <recommendedName>
        <fullName evidence="19">Cation/H+ exchanger domain-containing protein</fullName>
    </recommendedName>
</protein>
<feature type="transmembrane region" description="Helical" evidence="13">
    <location>
        <begin position="353"/>
        <end position="379"/>
    </location>
</feature>
<dbReference type="Gene3D" id="1.20.1530.20">
    <property type="match status" value="1"/>
</dbReference>
<keyword evidence="10 13" id="KW-0472">Membrane</keyword>
<comment type="subcellular location">
    <subcellularLocation>
        <location evidence="3">Membrane</location>
        <topology evidence="3">Multi-pass membrane protein</topology>
    </subcellularLocation>
    <subcellularLocation>
        <location evidence="2">Plastid</location>
        <location evidence="2">Chloroplast envelope</location>
    </subcellularLocation>
</comment>
<feature type="transmembrane region" description="Helical" evidence="13">
    <location>
        <begin position="136"/>
        <end position="158"/>
    </location>
</feature>
<feature type="transmembrane region" description="Helical" evidence="13">
    <location>
        <begin position="204"/>
        <end position="226"/>
    </location>
</feature>
<dbReference type="PANTHER" id="PTHR32468">
    <property type="entry name" value="CATION/H + ANTIPORTER"/>
    <property type="match status" value="1"/>
</dbReference>
<feature type="transmembrane region" description="Helical" evidence="13">
    <location>
        <begin position="418"/>
        <end position="438"/>
    </location>
</feature>
<dbReference type="InterPro" id="IPR057291">
    <property type="entry name" value="CHX17_2nd"/>
</dbReference>
<evidence type="ECO:0008006" key="19">
    <source>
        <dbReference type="Google" id="ProtNLM"/>
    </source>
</evidence>
<comment type="function">
    <text evidence="1">May function as sodium-coupled metabolite transporter across the chloroplast envelope.</text>
</comment>
<keyword evidence="18" id="KW-1185">Reference proteome</keyword>
<feature type="domain" description="Cation/H(+) antiporter C-terminal" evidence="16">
    <location>
        <begin position="655"/>
        <end position="823"/>
    </location>
</feature>
<evidence type="ECO:0000256" key="1">
    <source>
        <dbReference type="ARBA" id="ARBA00003198"/>
    </source>
</evidence>
<dbReference type="GO" id="GO:0016020">
    <property type="term" value="C:membrane"/>
    <property type="evidence" value="ECO:0007669"/>
    <property type="project" value="UniProtKB-SubCell"/>
</dbReference>
<dbReference type="InterPro" id="IPR006153">
    <property type="entry name" value="Cation/H_exchanger_TM"/>
</dbReference>
<dbReference type="GO" id="GO:0006813">
    <property type="term" value="P:potassium ion transport"/>
    <property type="evidence" value="ECO:0007669"/>
    <property type="project" value="UniProtKB-KW"/>
</dbReference>
<dbReference type="GO" id="GO:0006885">
    <property type="term" value="P:regulation of pH"/>
    <property type="evidence" value="ECO:0007669"/>
    <property type="project" value="TreeGrafter"/>
</dbReference>
<keyword evidence="8 13" id="KW-1133">Transmembrane helix</keyword>
<feature type="transmembrane region" description="Helical" evidence="13">
    <location>
        <begin position="232"/>
        <end position="254"/>
    </location>
</feature>
<feature type="transmembrane region" description="Helical" evidence="13">
    <location>
        <begin position="170"/>
        <end position="192"/>
    </location>
</feature>
<reference evidence="17" key="1">
    <citation type="submission" date="2017-07" db="EMBL/GenBank/DDBJ databases">
        <title>Taro Niue Genome Assembly and Annotation.</title>
        <authorList>
            <person name="Atibalentja N."/>
            <person name="Keating K."/>
            <person name="Fields C.J."/>
        </authorList>
    </citation>
    <scope>NUCLEOTIDE SEQUENCE</scope>
    <source>
        <strain evidence="17">Niue_2</strain>
        <tissue evidence="17">Leaf</tissue>
    </source>
</reference>
<sequence length="863" mass="92846">MGDVANQLQASGGATSFIVCYAPTMITTNGVWQGDNPLDYSLPLFIVQILLVVVVTRTMGLLLKPIRQPRFVADIIGGLLLGPSVLGKIPNYLDVVFPTRSVAVIETMANLGLVYFIFLVGLEVDLAVVKHTGRRAWTIASAGTILPFAAAAVAFFVLRPELSKGTQPAAFLLFIGVSLSATAFAVLGRILAELKLLTSDLGRLAMSSAIIHDGCAWILLALAIAVEANRGSMLAPMGVIFSGVTFLFMGHLTVKPAVMWIMRHTPEGENVDDLYICIIITSVMVCGLAADALGMHAIFGAFALGLMIPNGPVGVAIIEKMEDYVTGFMLPLFFAINGLRVDTAAITDSHSAWLLVVIICIAAVAKAGSTVLVSMFYGMPARDGLSLGILLNTKGLIEMIVLHIGLDKKILDRQSFSVMVLMSLAFTALVTPLVTVVYKPARHFVSYKRRTIQRSKPDAELRMLACVHTTRNVPSIISLLEVSHPSKRSPIFVYALHLVELTGRESAAMLVVHEAHRRSENGHSHDHSDHDHGDHGRARNLNRMQAQSLQINHAFESYEQHAGGVSVQPLTAVSAYNTMHEDICNIAEDKRVALIILPFHKQQTVDGGMEVTNPGIRTVNQSVLEKAPCSIGILVDRGLGGTARIAAGQHAAHHIALLFFGGPDDREALAYAGRMAEHPGICLSVLRFVHGSEAVLGNGTPKQPADLVKDARVLNVITTERERELQLDDEYIKEFRLKNVSDASVVYSEKVVNNGEETVTVIRALDGLHDLYIVGRGHGRNSPLTAGLTDWSECPELGVIGDLLASSDFGATVSVLVVQQYTGGVSAGEGPCTPGDSPGNHNLVQQHFSRATNKGKTTSWAVP</sequence>
<feature type="region of interest" description="Disordered" evidence="12">
    <location>
        <begin position="517"/>
        <end position="537"/>
    </location>
</feature>